<dbReference type="Gene3D" id="3.40.50.720">
    <property type="entry name" value="NAD(P)-binding Rossmann-like Domain"/>
    <property type="match status" value="1"/>
</dbReference>
<dbReference type="Gene3D" id="3.90.180.10">
    <property type="entry name" value="Medium-chain alcohol dehydrogenases, catalytic domain"/>
    <property type="match status" value="1"/>
</dbReference>
<dbReference type="GO" id="GO:0016491">
    <property type="term" value="F:oxidoreductase activity"/>
    <property type="evidence" value="ECO:0007669"/>
    <property type="project" value="InterPro"/>
</dbReference>
<dbReference type="InterPro" id="IPR052733">
    <property type="entry name" value="Chloroplast_QOR"/>
</dbReference>
<feature type="domain" description="Enoyl reductase (ER)" evidence="1">
    <location>
        <begin position="24"/>
        <end position="342"/>
    </location>
</feature>
<comment type="caution">
    <text evidence="2">The sequence shown here is derived from an EMBL/GenBank/DDBJ whole genome shotgun (WGS) entry which is preliminary data.</text>
</comment>
<dbReference type="SMART" id="SM00829">
    <property type="entry name" value="PKS_ER"/>
    <property type="match status" value="1"/>
</dbReference>
<dbReference type="EMBL" id="CAJVRM010000498">
    <property type="protein sequence ID" value="CAG8981627.1"/>
    <property type="molecule type" value="Genomic_DNA"/>
</dbReference>
<organism evidence="2 3">
    <name type="scientific">Hymenoscyphus albidus</name>
    <dbReference type="NCBI Taxonomy" id="595503"/>
    <lineage>
        <taxon>Eukaryota</taxon>
        <taxon>Fungi</taxon>
        <taxon>Dikarya</taxon>
        <taxon>Ascomycota</taxon>
        <taxon>Pezizomycotina</taxon>
        <taxon>Leotiomycetes</taxon>
        <taxon>Helotiales</taxon>
        <taxon>Helotiaceae</taxon>
        <taxon>Hymenoscyphus</taxon>
    </lineage>
</organism>
<dbReference type="SUPFAM" id="SSF51735">
    <property type="entry name" value="NAD(P)-binding Rossmann-fold domains"/>
    <property type="match status" value="1"/>
</dbReference>
<evidence type="ECO:0000313" key="2">
    <source>
        <dbReference type="EMBL" id="CAG8981627.1"/>
    </source>
</evidence>
<dbReference type="PANTHER" id="PTHR44013:SF1">
    <property type="entry name" value="ZINC-TYPE ALCOHOL DEHYDROGENASE-LIKE PROTEIN C16A3.02C"/>
    <property type="match status" value="1"/>
</dbReference>
<dbReference type="InterPro" id="IPR036291">
    <property type="entry name" value="NAD(P)-bd_dom_sf"/>
</dbReference>
<dbReference type="InterPro" id="IPR013154">
    <property type="entry name" value="ADH-like_N"/>
</dbReference>
<dbReference type="Pfam" id="PF08240">
    <property type="entry name" value="ADH_N"/>
    <property type="match status" value="1"/>
</dbReference>
<gene>
    <name evidence="2" type="ORF">HYALB_00013909</name>
</gene>
<reference evidence="2" key="1">
    <citation type="submission" date="2021-07" db="EMBL/GenBank/DDBJ databases">
        <authorList>
            <person name="Durling M."/>
        </authorList>
    </citation>
    <scope>NUCLEOTIDE SEQUENCE</scope>
</reference>
<accession>A0A9N9LXN7</accession>
<dbReference type="Proteomes" id="UP000701801">
    <property type="component" value="Unassembled WGS sequence"/>
</dbReference>
<keyword evidence="3" id="KW-1185">Reference proteome</keyword>
<sequence>MTETNDLNIPDQMRSAQWTAVPIESSLKVNPATPLPKSARSLPKNSALVKISYASINPVDYKIAEFGPGRYAAMGKGPWIPASDYAGTVINTNLPHIKPGDLVAGSIVIPNYGALAEYAVIEGADNVAKLSEGVNLKDAASLGIAGQTAMQCIVPNVKEGGGSKVIINGASGGTGTFGIQIAKILGCTVTAICSGANVELCKSLGADKVIDYKSVNVIEELKKDGAQYDLLVDNVAMGGPIFVQSHHYLRDTGLYVAIAGSPNLSSLIGMAKILAQPSWLGGSRRKGTFIARKPGNEEFLRMASWIKDGKLKPHIEKVYALEEAGDAFKALKLGRTRGKLVIRVSEK</sequence>
<evidence type="ECO:0000313" key="3">
    <source>
        <dbReference type="Proteomes" id="UP000701801"/>
    </source>
</evidence>
<proteinExistence type="predicted"/>
<dbReference type="Pfam" id="PF13602">
    <property type="entry name" value="ADH_zinc_N_2"/>
    <property type="match status" value="1"/>
</dbReference>
<dbReference type="OrthoDB" id="3464454at2759"/>
<dbReference type="CDD" id="cd08267">
    <property type="entry name" value="MDR1"/>
    <property type="match status" value="1"/>
</dbReference>
<dbReference type="InterPro" id="IPR020843">
    <property type="entry name" value="ER"/>
</dbReference>
<dbReference type="SUPFAM" id="SSF50129">
    <property type="entry name" value="GroES-like"/>
    <property type="match status" value="1"/>
</dbReference>
<dbReference type="InterPro" id="IPR011032">
    <property type="entry name" value="GroES-like_sf"/>
</dbReference>
<protein>
    <recommendedName>
        <fullName evidence="1">Enoyl reductase (ER) domain-containing protein</fullName>
    </recommendedName>
</protein>
<dbReference type="PANTHER" id="PTHR44013">
    <property type="entry name" value="ZINC-TYPE ALCOHOL DEHYDROGENASE-LIKE PROTEIN C16A3.02C"/>
    <property type="match status" value="1"/>
</dbReference>
<dbReference type="AlphaFoldDB" id="A0A9N9LXN7"/>
<evidence type="ECO:0000259" key="1">
    <source>
        <dbReference type="SMART" id="SM00829"/>
    </source>
</evidence>
<name>A0A9N9LXN7_9HELO</name>